<feature type="chain" id="PRO_5013001309" description="SIMPL domain-containing protein" evidence="1">
    <location>
        <begin position="23"/>
        <end position="230"/>
    </location>
</feature>
<evidence type="ECO:0000313" key="3">
    <source>
        <dbReference type="Proteomes" id="UP000189800"/>
    </source>
</evidence>
<evidence type="ECO:0008006" key="4">
    <source>
        <dbReference type="Google" id="ProtNLM"/>
    </source>
</evidence>
<keyword evidence="3" id="KW-1185">Reference proteome</keyword>
<dbReference type="PANTHER" id="PTHR34387:SF1">
    <property type="entry name" value="PERIPLASMIC IMMUNOGENIC PROTEIN"/>
    <property type="match status" value="1"/>
</dbReference>
<dbReference type="EMBL" id="MUYU01000005">
    <property type="protein sequence ID" value="OOS25993.1"/>
    <property type="molecule type" value="Genomic_DNA"/>
</dbReference>
<dbReference type="InterPro" id="IPR052022">
    <property type="entry name" value="26kDa_periplasmic_antigen"/>
</dbReference>
<organism evidence="2 3">
    <name type="scientific">Moraxella pluranimalium</name>
    <dbReference type="NCBI Taxonomy" id="470453"/>
    <lineage>
        <taxon>Bacteria</taxon>
        <taxon>Pseudomonadati</taxon>
        <taxon>Pseudomonadota</taxon>
        <taxon>Gammaproteobacteria</taxon>
        <taxon>Moraxellales</taxon>
        <taxon>Moraxellaceae</taxon>
        <taxon>Moraxella</taxon>
    </lineage>
</organism>
<evidence type="ECO:0000256" key="1">
    <source>
        <dbReference type="SAM" id="SignalP"/>
    </source>
</evidence>
<sequence length="230" mass="24956">MKTLSKTLLMSTLLAVSSTALAEDYNRISFNSEVKSEIANDEIRASLSKTSQASTAAAIAKELNSTINSALQIAKRYPEVTVTTGRQNTYPRYDNKSKIIGFTGSVSLDIKSQDFEKASQLIADLQSTMVMENISFGVSEKLHDSEEKRLQLEAIKRFGTEADTISQAFGASSYKIVNVNLGGSNNYYARPVMMASMKAMDAAAGIEAQNFEAGNTTLTYTANGTIELVK</sequence>
<dbReference type="STRING" id="470453.B0680_01130"/>
<evidence type="ECO:0000313" key="2">
    <source>
        <dbReference type="EMBL" id="OOS25993.1"/>
    </source>
</evidence>
<dbReference type="OrthoDB" id="7062395at2"/>
<dbReference type="AlphaFoldDB" id="A0A1T0CUH6"/>
<dbReference type="InterPro" id="IPR007497">
    <property type="entry name" value="SIMPL/DUF541"/>
</dbReference>
<dbReference type="GO" id="GO:0006974">
    <property type="term" value="P:DNA damage response"/>
    <property type="evidence" value="ECO:0007669"/>
    <property type="project" value="TreeGrafter"/>
</dbReference>
<keyword evidence="1" id="KW-0732">Signal</keyword>
<dbReference type="Gene3D" id="3.30.110.170">
    <property type="entry name" value="Protein of unknown function (DUF541), domain 1"/>
    <property type="match status" value="1"/>
</dbReference>
<dbReference type="Gene3D" id="3.30.70.2970">
    <property type="entry name" value="Protein of unknown function (DUF541), domain 2"/>
    <property type="match status" value="1"/>
</dbReference>
<dbReference type="PANTHER" id="PTHR34387">
    <property type="entry name" value="SLR1258 PROTEIN"/>
    <property type="match status" value="1"/>
</dbReference>
<dbReference type="RefSeq" id="WP_078253214.1">
    <property type="nucleotide sequence ID" value="NZ_MUYU01000005.1"/>
</dbReference>
<dbReference type="Pfam" id="PF04402">
    <property type="entry name" value="SIMPL"/>
    <property type="match status" value="1"/>
</dbReference>
<reference evidence="2 3" key="1">
    <citation type="submission" date="2017-02" db="EMBL/GenBank/DDBJ databases">
        <title>Draft genome sequence of Moraxella pluranimalium CCUG 54913T type strain.</title>
        <authorList>
            <person name="Salva-Serra F."/>
            <person name="Engstrom-Jakobsson H."/>
            <person name="Thorell K."/>
            <person name="Jaen-Luchoro D."/>
            <person name="Gonzales-Siles L."/>
            <person name="Karlsson R."/>
            <person name="Yazdan S."/>
            <person name="Boulund F."/>
            <person name="Johnning A."/>
            <person name="Engstrand L."/>
            <person name="Kristiansson E."/>
            <person name="Moore E."/>
        </authorList>
    </citation>
    <scope>NUCLEOTIDE SEQUENCE [LARGE SCALE GENOMIC DNA]</scope>
    <source>
        <strain evidence="2 3">CCUG 54913</strain>
    </source>
</reference>
<proteinExistence type="predicted"/>
<gene>
    <name evidence="2" type="ORF">B0680_01130</name>
</gene>
<name>A0A1T0CUH6_9GAMM</name>
<comment type="caution">
    <text evidence="2">The sequence shown here is derived from an EMBL/GenBank/DDBJ whole genome shotgun (WGS) entry which is preliminary data.</text>
</comment>
<accession>A0A1T0CUH6</accession>
<dbReference type="Proteomes" id="UP000189800">
    <property type="component" value="Unassembled WGS sequence"/>
</dbReference>
<protein>
    <recommendedName>
        <fullName evidence="4">SIMPL domain-containing protein</fullName>
    </recommendedName>
</protein>
<feature type="signal peptide" evidence="1">
    <location>
        <begin position="1"/>
        <end position="22"/>
    </location>
</feature>